<reference evidence="3" key="1">
    <citation type="journal article" date="2019" name="Int. J. Syst. Evol. Microbiol.">
        <title>The Global Catalogue of Microorganisms (GCM) 10K type strain sequencing project: providing services to taxonomists for standard genome sequencing and annotation.</title>
        <authorList>
            <consortium name="The Broad Institute Genomics Platform"/>
            <consortium name="The Broad Institute Genome Sequencing Center for Infectious Disease"/>
            <person name="Wu L."/>
            <person name="Ma J."/>
        </authorList>
    </citation>
    <scope>NUCLEOTIDE SEQUENCE [LARGE SCALE GENOMIC DNA]</scope>
    <source>
        <strain evidence="3">CCM 7526</strain>
    </source>
</reference>
<evidence type="ECO:0000256" key="1">
    <source>
        <dbReference type="SAM" id="Phobius"/>
    </source>
</evidence>
<comment type="caution">
    <text evidence="2">The sequence shown here is derived from an EMBL/GenBank/DDBJ whole genome shotgun (WGS) entry which is preliminary data.</text>
</comment>
<keyword evidence="1" id="KW-0472">Membrane</keyword>
<dbReference type="EMBL" id="JBHTMK010000001">
    <property type="protein sequence ID" value="MFD1363722.1"/>
    <property type="molecule type" value="Genomic_DNA"/>
</dbReference>
<gene>
    <name evidence="2" type="ORF">ACFQ5G_00035</name>
</gene>
<feature type="transmembrane region" description="Helical" evidence="1">
    <location>
        <begin position="211"/>
        <end position="228"/>
    </location>
</feature>
<feature type="transmembrane region" description="Helical" evidence="1">
    <location>
        <begin position="9"/>
        <end position="27"/>
    </location>
</feature>
<sequence>MGEQRTRRIVLATWGAAVAALPLLWVYHAARGSQEFVNDDGEIRDTLASACVVLLLWAPAVGAVVQPLWRSLLVAGTGGALALAALGGALRWGHRRIDRTHSVLEPAFWERMTWLALRGLVLMMLGVTLGYAIRGIAERLGRRPRTGLVALAVLVGWAVTEALGSRLPQGRFQLSTYIAGWLHGQRLVYRPTADCPAGSCSVYHATWQRSLPVLTAVVAVALLVGRLCRTARPSTNGLSADDD</sequence>
<keyword evidence="1" id="KW-0812">Transmembrane</keyword>
<dbReference type="Proteomes" id="UP001597183">
    <property type="component" value="Unassembled WGS sequence"/>
</dbReference>
<evidence type="ECO:0000313" key="3">
    <source>
        <dbReference type="Proteomes" id="UP001597183"/>
    </source>
</evidence>
<feature type="transmembrane region" description="Helical" evidence="1">
    <location>
        <begin position="112"/>
        <end position="133"/>
    </location>
</feature>
<feature type="transmembrane region" description="Helical" evidence="1">
    <location>
        <begin position="47"/>
        <end position="65"/>
    </location>
</feature>
<feature type="transmembrane region" description="Helical" evidence="1">
    <location>
        <begin position="145"/>
        <end position="164"/>
    </location>
</feature>
<accession>A0ABW4A118</accession>
<keyword evidence="3" id="KW-1185">Reference proteome</keyword>
<name>A0ABW4A118_9ACTN</name>
<evidence type="ECO:0000313" key="2">
    <source>
        <dbReference type="EMBL" id="MFD1363722.1"/>
    </source>
</evidence>
<keyword evidence="1" id="KW-1133">Transmembrane helix</keyword>
<proteinExistence type="predicted"/>
<feature type="transmembrane region" description="Helical" evidence="1">
    <location>
        <begin position="72"/>
        <end position="92"/>
    </location>
</feature>
<organism evidence="2 3">
    <name type="scientific">Actinoplanes sichuanensis</name>
    <dbReference type="NCBI Taxonomy" id="512349"/>
    <lineage>
        <taxon>Bacteria</taxon>
        <taxon>Bacillati</taxon>
        <taxon>Actinomycetota</taxon>
        <taxon>Actinomycetes</taxon>
        <taxon>Micromonosporales</taxon>
        <taxon>Micromonosporaceae</taxon>
        <taxon>Actinoplanes</taxon>
    </lineage>
</organism>
<dbReference type="RefSeq" id="WP_317795901.1">
    <property type="nucleotide sequence ID" value="NZ_AP028461.1"/>
</dbReference>
<protein>
    <submittedName>
        <fullName evidence="2">Uncharacterized protein</fullName>
    </submittedName>
</protein>